<gene>
    <name evidence="1" type="ORF">MAGMO_3843</name>
</gene>
<organism evidence="1">
    <name type="scientific">Magnetococcus massalia (strain MO-1)</name>
    <dbReference type="NCBI Taxonomy" id="451514"/>
    <lineage>
        <taxon>Bacteria</taxon>
        <taxon>Pseudomonadati</taxon>
        <taxon>Pseudomonadota</taxon>
        <taxon>Magnetococcia</taxon>
        <taxon>Magnetococcales</taxon>
        <taxon>Magnetococcaceae</taxon>
        <taxon>Magnetococcus</taxon>
    </lineage>
</organism>
<name>A0A1S7LQA1_MAGMO</name>
<protein>
    <submittedName>
        <fullName evidence="1">Uncharacterized protein</fullName>
    </submittedName>
</protein>
<sequence length="112" mass="12749">MYIQEFTLKDRTLYQVVEPFQDYEGCVRYRTIVSLKSSPTIAAAIADLSRRRDAKVRALGFLQQSCDALGGTGIPYRIKRVEDLLSRWLQGYEKRMARLQEVAAEMARASAA</sequence>
<dbReference type="EMBL" id="LO017727">
    <property type="protein sequence ID" value="CRH07971.1"/>
    <property type="molecule type" value="Genomic_DNA"/>
</dbReference>
<reference evidence="1" key="1">
    <citation type="submission" date="2015-04" db="EMBL/GenBank/DDBJ databases">
        <authorList>
            <person name="Syromyatnikov M.Y."/>
            <person name="Popov V.N."/>
        </authorList>
    </citation>
    <scope>NUCLEOTIDE SEQUENCE</scope>
    <source>
        <strain evidence="1">MO-1</strain>
    </source>
</reference>
<accession>A0A1S7LQA1</accession>
<proteinExistence type="predicted"/>
<evidence type="ECO:0000313" key="1">
    <source>
        <dbReference type="EMBL" id="CRH07971.1"/>
    </source>
</evidence>
<dbReference type="AlphaFoldDB" id="A0A1S7LQA1"/>